<dbReference type="EMBL" id="DSLG01000005">
    <property type="protein sequence ID" value="HEA87316.1"/>
    <property type="molecule type" value="Genomic_DNA"/>
</dbReference>
<keyword evidence="1 6" id="KW-0489">Methyltransferase</keyword>
<dbReference type="InterPro" id="IPR040758">
    <property type="entry name" value="PrmC_N"/>
</dbReference>
<evidence type="ECO:0000259" key="4">
    <source>
        <dbReference type="Pfam" id="PF13847"/>
    </source>
</evidence>
<dbReference type="AlphaFoldDB" id="A0A7C1NPL0"/>
<dbReference type="CDD" id="cd02440">
    <property type="entry name" value="AdoMet_MTases"/>
    <property type="match status" value="1"/>
</dbReference>
<keyword evidence="2 6" id="KW-0808">Transferase</keyword>
<dbReference type="InterPro" id="IPR019874">
    <property type="entry name" value="RF_methyltr_PrmC"/>
</dbReference>
<dbReference type="GO" id="GO:0032259">
    <property type="term" value="P:methylation"/>
    <property type="evidence" value="ECO:0007669"/>
    <property type="project" value="UniProtKB-KW"/>
</dbReference>
<protein>
    <submittedName>
        <fullName evidence="6">Peptide chain release factor N(5)-glutamine methyltransferase</fullName>
        <ecNumber evidence="6">2.1.1.297</ecNumber>
    </submittedName>
</protein>
<dbReference type="NCBIfam" id="TIGR03534">
    <property type="entry name" value="RF_mod_PrmC"/>
    <property type="match status" value="1"/>
</dbReference>
<evidence type="ECO:0000256" key="2">
    <source>
        <dbReference type="ARBA" id="ARBA00022679"/>
    </source>
</evidence>
<proteinExistence type="predicted"/>
<keyword evidence="3" id="KW-0949">S-adenosyl-L-methionine</keyword>
<dbReference type="NCBIfam" id="TIGR00536">
    <property type="entry name" value="hemK_fam"/>
    <property type="match status" value="1"/>
</dbReference>
<dbReference type="InterPro" id="IPR029063">
    <property type="entry name" value="SAM-dependent_MTases_sf"/>
</dbReference>
<dbReference type="GO" id="GO:0003676">
    <property type="term" value="F:nucleic acid binding"/>
    <property type="evidence" value="ECO:0007669"/>
    <property type="project" value="InterPro"/>
</dbReference>
<name>A0A7C1NPL0_UNCW3</name>
<dbReference type="Gene3D" id="1.10.8.10">
    <property type="entry name" value="DNA helicase RuvA subunit, C-terminal domain"/>
    <property type="match status" value="1"/>
</dbReference>
<feature type="domain" description="Methyltransferase" evidence="4">
    <location>
        <begin position="114"/>
        <end position="192"/>
    </location>
</feature>
<evidence type="ECO:0000313" key="6">
    <source>
        <dbReference type="EMBL" id="HEA87316.1"/>
    </source>
</evidence>
<reference evidence="6" key="1">
    <citation type="journal article" date="2020" name="mSystems">
        <title>Genome- and Community-Level Interaction Insights into Carbon Utilization and Element Cycling Functions of Hydrothermarchaeota in Hydrothermal Sediment.</title>
        <authorList>
            <person name="Zhou Z."/>
            <person name="Liu Y."/>
            <person name="Xu W."/>
            <person name="Pan J."/>
            <person name="Luo Z.H."/>
            <person name="Li M."/>
        </authorList>
    </citation>
    <scope>NUCLEOTIDE SEQUENCE [LARGE SCALE GENOMIC DNA]</scope>
    <source>
        <strain evidence="6">SpSt-265</strain>
        <strain evidence="7">SpSt-465</strain>
    </source>
</reference>
<dbReference type="EC" id="2.1.1.297" evidence="6"/>
<dbReference type="InterPro" id="IPR050320">
    <property type="entry name" value="N5-glutamine_MTase"/>
</dbReference>
<comment type="caution">
    <text evidence="6">The sequence shown here is derived from an EMBL/GenBank/DDBJ whole genome shotgun (WGS) entry which is preliminary data.</text>
</comment>
<evidence type="ECO:0000256" key="3">
    <source>
        <dbReference type="ARBA" id="ARBA00022691"/>
    </source>
</evidence>
<dbReference type="Pfam" id="PF13847">
    <property type="entry name" value="Methyltransf_31"/>
    <property type="match status" value="1"/>
</dbReference>
<organism evidence="6">
    <name type="scientific">candidate division WOR-3 bacterium</name>
    <dbReference type="NCBI Taxonomy" id="2052148"/>
    <lineage>
        <taxon>Bacteria</taxon>
        <taxon>Bacteria division WOR-3</taxon>
    </lineage>
</organism>
<dbReference type="EMBL" id="DSTU01000008">
    <property type="protein sequence ID" value="HFJ54271.1"/>
    <property type="molecule type" value="Genomic_DNA"/>
</dbReference>
<dbReference type="SUPFAM" id="SSF53335">
    <property type="entry name" value="S-adenosyl-L-methionine-dependent methyltransferases"/>
    <property type="match status" value="1"/>
</dbReference>
<evidence type="ECO:0000256" key="1">
    <source>
        <dbReference type="ARBA" id="ARBA00022603"/>
    </source>
</evidence>
<dbReference type="PANTHER" id="PTHR18895:SF74">
    <property type="entry name" value="MTRF1L RELEASE FACTOR GLUTAMINE METHYLTRANSFERASE"/>
    <property type="match status" value="1"/>
</dbReference>
<dbReference type="InterPro" id="IPR002052">
    <property type="entry name" value="DNA_methylase_N6_adenine_CS"/>
</dbReference>
<dbReference type="Gene3D" id="3.40.50.150">
    <property type="entry name" value="Vaccinia Virus protein VP39"/>
    <property type="match status" value="1"/>
</dbReference>
<dbReference type="PANTHER" id="PTHR18895">
    <property type="entry name" value="HEMK METHYLTRANSFERASE"/>
    <property type="match status" value="1"/>
</dbReference>
<dbReference type="InterPro" id="IPR025714">
    <property type="entry name" value="Methyltranfer_dom"/>
</dbReference>
<dbReference type="PROSITE" id="PS00092">
    <property type="entry name" value="N6_MTASE"/>
    <property type="match status" value="1"/>
</dbReference>
<evidence type="ECO:0000313" key="7">
    <source>
        <dbReference type="EMBL" id="HFJ54271.1"/>
    </source>
</evidence>
<sequence length="282" mass="32031">MKIALRALHRHLPAQLVRRACRFIPRDDAEYLAMSFFSLKRSEIYLSQKPVSPEITRNFWTLVKRAARGEPLQYLTNSAPFLNLDLYVDPRVFIPRPETEELALRVQQLIQDPEVIVDYGTGSGCLAIALAQMFPAARIFGIDISAPALAVARLNIRRYRLEKRIHLIQAPALDVPHLEFLKDNIDLLISNPPYVPENRIPVLEPRVRNYEPIIALDGGPEGTTVIRMLLQSAPVYLRKNGLLALEIDETQDSFVTKMLPAARIETDLAGKIRYAFWRKGGL</sequence>
<feature type="domain" description="Release factor glutamine methyltransferase N-terminal" evidence="5">
    <location>
        <begin position="24"/>
        <end position="76"/>
    </location>
</feature>
<dbReference type="Pfam" id="PF17827">
    <property type="entry name" value="PrmC_N"/>
    <property type="match status" value="1"/>
</dbReference>
<evidence type="ECO:0000259" key="5">
    <source>
        <dbReference type="Pfam" id="PF17827"/>
    </source>
</evidence>
<gene>
    <name evidence="6" type="primary">prmC</name>
    <name evidence="6" type="ORF">ENP94_04805</name>
    <name evidence="7" type="ORF">ENS16_06240</name>
</gene>
<dbReference type="InterPro" id="IPR004556">
    <property type="entry name" value="HemK-like"/>
</dbReference>
<accession>A0A7C1NPL0</accession>
<dbReference type="GO" id="GO:0102559">
    <property type="term" value="F:peptide chain release factor N(5)-glutamine methyltransferase activity"/>
    <property type="evidence" value="ECO:0007669"/>
    <property type="project" value="UniProtKB-EC"/>
</dbReference>